<dbReference type="AlphaFoldDB" id="A0AAD3SDP6"/>
<proteinExistence type="predicted"/>
<keyword evidence="1" id="KW-0808">Transferase</keyword>
<evidence type="ECO:0000313" key="3">
    <source>
        <dbReference type="EMBL" id="GMH08830.1"/>
    </source>
</evidence>
<organism evidence="3 4">
    <name type="scientific">Nepenthes gracilis</name>
    <name type="common">Slender pitcher plant</name>
    <dbReference type="NCBI Taxonomy" id="150966"/>
    <lineage>
        <taxon>Eukaryota</taxon>
        <taxon>Viridiplantae</taxon>
        <taxon>Streptophyta</taxon>
        <taxon>Embryophyta</taxon>
        <taxon>Tracheophyta</taxon>
        <taxon>Spermatophyta</taxon>
        <taxon>Magnoliopsida</taxon>
        <taxon>eudicotyledons</taxon>
        <taxon>Gunneridae</taxon>
        <taxon>Pentapetalae</taxon>
        <taxon>Caryophyllales</taxon>
        <taxon>Nepenthaceae</taxon>
        <taxon>Nepenthes</taxon>
    </lineage>
</organism>
<protein>
    <recommendedName>
        <fullName evidence="2">Glycosyl transferase family 1 domain-containing protein</fullName>
    </recommendedName>
</protein>
<sequence>MENQIELLEIIYPDKARGVTNFNIPLAHMITAGADFMLIPSRFEPFGLIQLHAMRYGTVPIVASTGGLVDTVKEGFTGFQMGCFSVKCDAVNVEDVATVEKTVKRTLAAYGTPAMKEMIQNCMAQDLSWKEPARKWEKMPSRLAAVVGNEAGIEGEKIAPLAVENVAAP</sequence>
<dbReference type="Gene3D" id="3.40.50.2000">
    <property type="entry name" value="Glycogen Phosphorylase B"/>
    <property type="match status" value="1"/>
</dbReference>
<dbReference type="PANTHER" id="PTHR45825:SF3">
    <property type="entry name" value="GRANULE-BOUND STARCH SYNTHASE 1, CHLOROPLASTIC_AMYLOPLASTIC"/>
    <property type="match status" value="1"/>
</dbReference>
<feature type="domain" description="Glycosyl transferase family 1" evidence="2">
    <location>
        <begin position="29"/>
        <end position="80"/>
    </location>
</feature>
<accession>A0AAD3SDP6</accession>
<dbReference type="Proteomes" id="UP001279734">
    <property type="component" value="Unassembled WGS sequence"/>
</dbReference>
<gene>
    <name evidence="3" type="ORF">Nepgr_010670</name>
</gene>
<dbReference type="PANTHER" id="PTHR45825">
    <property type="entry name" value="GRANULE-BOUND STARCH SYNTHASE 1, CHLOROPLASTIC/AMYLOPLASTIC"/>
    <property type="match status" value="1"/>
</dbReference>
<dbReference type="GO" id="GO:0016757">
    <property type="term" value="F:glycosyltransferase activity"/>
    <property type="evidence" value="ECO:0007669"/>
    <property type="project" value="UniProtKB-KW"/>
</dbReference>
<comment type="caution">
    <text evidence="3">The sequence shown here is derived from an EMBL/GenBank/DDBJ whole genome shotgun (WGS) entry which is preliminary data.</text>
</comment>
<dbReference type="SUPFAM" id="SSF53756">
    <property type="entry name" value="UDP-Glycosyltransferase/glycogen phosphorylase"/>
    <property type="match status" value="1"/>
</dbReference>
<dbReference type="Pfam" id="PF00534">
    <property type="entry name" value="Glycos_transf_1"/>
    <property type="match status" value="1"/>
</dbReference>
<keyword evidence="1" id="KW-0328">Glycosyltransferase</keyword>
<dbReference type="EMBL" id="BSYO01000008">
    <property type="protein sequence ID" value="GMH08830.1"/>
    <property type="molecule type" value="Genomic_DNA"/>
</dbReference>
<evidence type="ECO:0000256" key="1">
    <source>
        <dbReference type="ARBA" id="ARBA00022676"/>
    </source>
</evidence>
<evidence type="ECO:0000259" key="2">
    <source>
        <dbReference type="Pfam" id="PF00534"/>
    </source>
</evidence>
<dbReference type="InterPro" id="IPR001296">
    <property type="entry name" value="Glyco_trans_1"/>
</dbReference>
<reference evidence="3" key="1">
    <citation type="submission" date="2023-05" db="EMBL/GenBank/DDBJ databases">
        <title>Nepenthes gracilis genome sequencing.</title>
        <authorList>
            <person name="Fukushima K."/>
        </authorList>
    </citation>
    <scope>NUCLEOTIDE SEQUENCE</scope>
    <source>
        <strain evidence="3">SING2019-196</strain>
    </source>
</reference>
<keyword evidence="4" id="KW-1185">Reference proteome</keyword>
<name>A0AAD3SDP6_NEPGR</name>
<evidence type="ECO:0000313" key="4">
    <source>
        <dbReference type="Proteomes" id="UP001279734"/>
    </source>
</evidence>